<evidence type="ECO:0000313" key="3">
    <source>
        <dbReference type="Proteomes" id="UP001286313"/>
    </source>
</evidence>
<dbReference type="AlphaFoldDB" id="A0AAE1FHW2"/>
<sequence length="480" mass="54394">MGGKENKKLIEKGEIGRRLNDARKEDCQILKPPRIHSPLKLELQASNEEQQLTAHFHHHPPSNPYNNNNNNNNNDDDNDNSWFLMLAFTPPNKVINWIASVAMIHSQFPGQSEYGDRLQIKCNTAIEEESNTEERSDTTATKSDWYPNQPNATLFAIRIVIGPADIQVLNRTTEQDFEMVLHKCLGPLEHFPNLTVTVACFPGNTECGSINICSNTGCRMVNVTVQRARLDHWIREDGKVETEASFQPPRFNTSWITVLIFTVPGNETVIVASVTMFHFPGLEDSLHVRCTSIMGNNDKYNDTRKDNKNDTNIFQQWTNSQKIPFRGVKIQIGSSYLQMIDTTTGKNTEMGNISYSFAQYFPNITMNILSFHHSYTTLPPLRHHSSTTLTPPCHHSDIILPPLLHHPTTTQTSSFHHSYTTPPPLRHHPSITLTPPCHHSDIILPPFLHHPATTQISSFHHSYTTLPPLRHHPSTTLTPP</sequence>
<keyword evidence="3" id="KW-1185">Reference proteome</keyword>
<name>A0AAE1FHW2_PETCI</name>
<reference evidence="2" key="1">
    <citation type="submission" date="2023-10" db="EMBL/GenBank/DDBJ databases">
        <title>Genome assemblies of two species of porcelain crab, Petrolisthes cinctipes and Petrolisthes manimaculis (Anomura: Porcellanidae).</title>
        <authorList>
            <person name="Angst P."/>
        </authorList>
    </citation>
    <scope>NUCLEOTIDE SEQUENCE</scope>
    <source>
        <strain evidence="2">PB745_01</strain>
        <tissue evidence="2">Gill</tissue>
    </source>
</reference>
<organism evidence="2 3">
    <name type="scientific">Petrolisthes cinctipes</name>
    <name type="common">Flat porcelain crab</name>
    <dbReference type="NCBI Taxonomy" id="88211"/>
    <lineage>
        <taxon>Eukaryota</taxon>
        <taxon>Metazoa</taxon>
        <taxon>Ecdysozoa</taxon>
        <taxon>Arthropoda</taxon>
        <taxon>Crustacea</taxon>
        <taxon>Multicrustacea</taxon>
        <taxon>Malacostraca</taxon>
        <taxon>Eumalacostraca</taxon>
        <taxon>Eucarida</taxon>
        <taxon>Decapoda</taxon>
        <taxon>Pleocyemata</taxon>
        <taxon>Anomura</taxon>
        <taxon>Galatheoidea</taxon>
        <taxon>Porcellanidae</taxon>
        <taxon>Petrolisthes</taxon>
    </lineage>
</organism>
<feature type="region of interest" description="Disordered" evidence="1">
    <location>
        <begin position="55"/>
        <end position="76"/>
    </location>
</feature>
<evidence type="ECO:0000256" key="1">
    <source>
        <dbReference type="SAM" id="MobiDB-lite"/>
    </source>
</evidence>
<evidence type="ECO:0000313" key="2">
    <source>
        <dbReference type="EMBL" id="KAK3874514.1"/>
    </source>
</evidence>
<dbReference type="EMBL" id="JAWQEG010002096">
    <property type="protein sequence ID" value="KAK3874514.1"/>
    <property type="molecule type" value="Genomic_DNA"/>
</dbReference>
<dbReference type="Proteomes" id="UP001286313">
    <property type="component" value="Unassembled WGS sequence"/>
</dbReference>
<accession>A0AAE1FHW2</accession>
<gene>
    <name evidence="2" type="ORF">Pcinc_020534</name>
</gene>
<proteinExistence type="predicted"/>
<comment type="caution">
    <text evidence="2">The sequence shown here is derived from an EMBL/GenBank/DDBJ whole genome shotgun (WGS) entry which is preliminary data.</text>
</comment>
<feature type="region of interest" description="Disordered" evidence="1">
    <location>
        <begin position="126"/>
        <end position="145"/>
    </location>
</feature>
<protein>
    <submittedName>
        <fullName evidence="2">Uncharacterized protein</fullName>
    </submittedName>
</protein>